<dbReference type="PROSITE" id="PS51257">
    <property type="entry name" value="PROKAR_LIPOPROTEIN"/>
    <property type="match status" value="1"/>
</dbReference>
<sequence length="221" mass="23350">MHRSVTLAALAVVLLVFSQGAAAACTRGKNGCAQCKNGLCTVCQSGWARRSAGFCVKCTGANCVRCDALKPAICKLCKPGSYLKNGVCKPCTANCIECANVTGKCLKCKPAKWNIDAYSWAPAYGLTDNGLCRLCTPQGPHAGWCQRCDGDQPNRCTKCVDVNNGFPMFVDSIFQCSFCTNIIGCLACRNGDGACTKCDKAMGYESDGAGGCKEITLQALF</sequence>
<keyword evidence="3" id="KW-1185">Reference proteome</keyword>
<organism evidence="2 3">
    <name type="scientific">Chlorella vulgaris</name>
    <name type="common">Green alga</name>
    <dbReference type="NCBI Taxonomy" id="3077"/>
    <lineage>
        <taxon>Eukaryota</taxon>
        <taxon>Viridiplantae</taxon>
        <taxon>Chlorophyta</taxon>
        <taxon>core chlorophytes</taxon>
        <taxon>Trebouxiophyceae</taxon>
        <taxon>Chlorellales</taxon>
        <taxon>Chlorellaceae</taxon>
        <taxon>Chlorella clade</taxon>
        <taxon>Chlorella</taxon>
    </lineage>
</organism>
<dbReference type="OrthoDB" id="25879at2759"/>
<keyword evidence="1" id="KW-0732">Signal</keyword>
<evidence type="ECO:0000256" key="1">
    <source>
        <dbReference type="SAM" id="SignalP"/>
    </source>
</evidence>
<dbReference type="SUPFAM" id="SSF57184">
    <property type="entry name" value="Growth factor receptor domain"/>
    <property type="match status" value="1"/>
</dbReference>
<accession>A0A9D4TNT6</accession>
<feature type="chain" id="PRO_5039170834" evidence="1">
    <location>
        <begin position="24"/>
        <end position="221"/>
    </location>
</feature>
<dbReference type="InterPro" id="IPR009030">
    <property type="entry name" value="Growth_fac_rcpt_cys_sf"/>
</dbReference>
<gene>
    <name evidence="2" type="ORF">D9Q98_005277</name>
</gene>
<proteinExistence type="predicted"/>
<comment type="caution">
    <text evidence="2">The sequence shown here is derived from an EMBL/GenBank/DDBJ whole genome shotgun (WGS) entry which is preliminary data.</text>
</comment>
<reference evidence="2" key="2">
    <citation type="submission" date="2020-11" db="EMBL/GenBank/DDBJ databases">
        <authorList>
            <person name="Cecchin M."/>
            <person name="Marcolungo L."/>
            <person name="Rossato M."/>
            <person name="Girolomoni L."/>
            <person name="Cosentino E."/>
            <person name="Cuine S."/>
            <person name="Li-Beisson Y."/>
            <person name="Delledonne M."/>
            <person name="Ballottari M."/>
        </authorList>
    </citation>
    <scope>NUCLEOTIDE SEQUENCE</scope>
    <source>
        <strain evidence="2">211/11P</strain>
        <tissue evidence="2">Whole cell</tissue>
    </source>
</reference>
<evidence type="ECO:0000313" key="3">
    <source>
        <dbReference type="Proteomes" id="UP001055712"/>
    </source>
</evidence>
<feature type="signal peptide" evidence="1">
    <location>
        <begin position="1"/>
        <end position="23"/>
    </location>
</feature>
<protein>
    <submittedName>
        <fullName evidence="2">Uncharacterized protein</fullName>
    </submittedName>
</protein>
<dbReference type="Proteomes" id="UP001055712">
    <property type="component" value="Unassembled WGS sequence"/>
</dbReference>
<evidence type="ECO:0000313" key="2">
    <source>
        <dbReference type="EMBL" id="KAI3430688.1"/>
    </source>
</evidence>
<dbReference type="AlphaFoldDB" id="A0A9D4TNT6"/>
<reference evidence="2" key="1">
    <citation type="journal article" date="2019" name="Plant J.">
        <title>Chlorella vulgaris genome assembly and annotation reveals the molecular basis for metabolic acclimation to high light conditions.</title>
        <authorList>
            <person name="Cecchin M."/>
            <person name="Marcolungo L."/>
            <person name="Rossato M."/>
            <person name="Girolomoni L."/>
            <person name="Cosentino E."/>
            <person name="Cuine S."/>
            <person name="Li-Beisson Y."/>
            <person name="Delledonne M."/>
            <person name="Ballottari M."/>
        </authorList>
    </citation>
    <scope>NUCLEOTIDE SEQUENCE</scope>
    <source>
        <strain evidence="2">211/11P</strain>
    </source>
</reference>
<name>A0A9D4TNT6_CHLVU</name>
<dbReference type="EMBL" id="SIDB01000007">
    <property type="protein sequence ID" value="KAI3430688.1"/>
    <property type="molecule type" value="Genomic_DNA"/>
</dbReference>